<dbReference type="EMBL" id="AZRA01000061">
    <property type="protein sequence ID" value="KDB52005.1"/>
    <property type="molecule type" value="Genomic_DNA"/>
</dbReference>
<evidence type="ECO:0000313" key="1">
    <source>
        <dbReference type="EMBL" id="KDB52005.1"/>
    </source>
</evidence>
<proteinExistence type="predicted"/>
<dbReference type="eggNOG" id="ENOG502ZIMP">
    <property type="taxonomic scope" value="Bacteria"/>
</dbReference>
<gene>
    <name evidence="1" type="ORF">X805_23750</name>
</gene>
<comment type="caution">
    <text evidence="1">The sequence shown here is derived from an EMBL/GenBank/DDBJ whole genome shotgun (WGS) entry which is preliminary data.</text>
</comment>
<protein>
    <submittedName>
        <fullName evidence="1">Uncharacterized protein</fullName>
    </submittedName>
</protein>
<reference evidence="1 2" key="1">
    <citation type="journal article" date="2014" name="FEMS Microbiol. Ecol.">
        <title>Sphaerotilus natans encrusted with nanoball-shaped Fe(III) oxide minerals formed by nitrate-reducing mixotrophic Fe(II) oxidation.</title>
        <authorList>
            <person name="Park S."/>
            <person name="Kim D.H."/>
            <person name="Lee J.H."/>
            <person name="Hur H.G."/>
        </authorList>
    </citation>
    <scope>NUCLEOTIDE SEQUENCE [LARGE SCALE GENOMIC DNA]</scope>
    <source>
        <strain evidence="1 2">DSM 6575</strain>
    </source>
</reference>
<sequence length="104" mass="11664">MMTAAEREVALQKMRELSDAFYQHAIRIGVHPFIEFTGVMNEYIKCAHEAHDAGIDFSECNTHSGVSLPMPGFSVDYVNEKLECIFTGRSVMRAEAGQEVRHGD</sequence>
<dbReference type="RefSeq" id="WP_241461973.1">
    <property type="nucleotide sequence ID" value="NZ_AZRA01000061.1"/>
</dbReference>
<accession>A0A059KKY6</accession>
<evidence type="ECO:0000313" key="2">
    <source>
        <dbReference type="Proteomes" id="UP000026714"/>
    </source>
</evidence>
<dbReference type="AlphaFoldDB" id="A0A059KKY6"/>
<organism evidence="1 2">
    <name type="scientific">Sphaerotilus natans subsp. natans DSM 6575</name>
    <dbReference type="NCBI Taxonomy" id="1286631"/>
    <lineage>
        <taxon>Bacteria</taxon>
        <taxon>Pseudomonadati</taxon>
        <taxon>Pseudomonadota</taxon>
        <taxon>Betaproteobacteria</taxon>
        <taxon>Burkholderiales</taxon>
        <taxon>Sphaerotilaceae</taxon>
        <taxon>Sphaerotilus</taxon>
    </lineage>
</organism>
<dbReference type="STRING" id="34103.SAMN05421778_101308"/>
<keyword evidence="2" id="KW-1185">Reference proteome</keyword>
<dbReference type="Proteomes" id="UP000026714">
    <property type="component" value="Unassembled WGS sequence"/>
</dbReference>
<name>A0A059KKY6_9BURK</name>